<name>A0AAW0JGT5_QUESU</name>
<dbReference type="Proteomes" id="UP000237347">
    <property type="component" value="Unassembled WGS sequence"/>
</dbReference>
<dbReference type="EMBL" id="PKMF04000551">
    <property type="protein sequence ID" value="KAK7826202.1"/>
    <property type="molecule type" value="Genomic_DNA"/>
</dbReference>
<dbReference type="AlphaFoldDB" id="A0AAW0JGT5"/>
<gene>
    <name evidence="1" type="ORF">CFP56_032365</name>
</gene>
<comment type="caution">
    <text evidence="1">The sequence shown here is derived from an EMBL/GenBank/DDBJ whole genome shotgun (WGS) entry which is preliminary data.</text>
</comment>
<organism evidence="1 2">
    <name type="scientific">Quercus suber</name>
    <name type="common">Cork oak</name>
    <dbReference type="NCBI Taxonomy" id="58331"/>
    <lineage>
        <taxon>Eukaryota</taxon>
        <taxon>Viridiplantae</taxon>
        <taxon>Streptophyta</taxon>
        <taxon>Embryophyta</taxon>
        <taxon>Tracheophyta</taxon>
        <taxon>Spermatophyta</taxon>
        <taxon>Magnoliopsida</taxon>
        <taxon>eudicotyledons</taxon>
        <taxon>Gunneridae</taxon>
        <taxon>Pentapetalae</taxon>
        <taxon>rosids</taxon>
        <taxon>fabids</taxon>
        <taxon>Fagales</taxon>
        <taxon>Fagaceae</taxon>
        <taxon>Quercus</taxon>
    </lineage>
</organism>
<proteinExistence type="predicted"/>
<accession>A0AAW0JGT5</accession>
<sequence length="271" mass="30844">MGSSLGSLPSLSRPWDLDENVVKTLVGKQSGNGIVKLNGNFKMPEPTKEHRLGLALNCEEAPLDVDSKKGGRVVVLNTNNLPSVDEVGLGADLVRLDGSATCSPGFSCDSALQEKEVSQFDLENPPYRFQRTDQWRPVYSWLESLDQEEVVKSKEISDWLSANPDIQEQLCSRHTRYHLMHYIKKCHIKILKRKERKMGLQQHQNKETSLKVRRTVIMKQPEELQSNTIINLPKDGDAFLTKRKEAYLKYEILVELEKLLSPIFSKQQDGK</sequence>
<protein>
    <submittedName>
        <fullName evidence="1">Uncharacterized protein</fullName>
    </submittedName>
</protein>
<reference evidence="1 2" key="1">
    <citation type="journal article" date="2018" name="Sci. Data">
        <title>The draft genome sequence of cork oak.</title>
        <authorList>
            <person name="Ramos A.M."/>
            <person name="Usie A."/>
            <person name="Barbosa P."/>
            <person name="Barros P.M."/>
            <person name="Capote T."/>
            <person name="Chaves I."/>
            <person name="Simoes F."/>
            <person name="Abreu I."/>
            <person name="Carrasquinho I."/>
            <person name="Faro C."/>
            <person name="Guimaraes J.B."/>
            <person name="Mendonca D."/>
            <person name="Nobrega F."/>
            <person name="Rodrigues L."/>
            <person name="Saibo N.J.M."/>
            <person name="Varela M.C."/>
            <person name="Egas C."/>
            <person name="Matos J."/>
            <person name="Miguel C.M."/>
            <person name="Oliveira M.M."/>
            <person name="Ricardo C.P."/>
            <person name="Goncalves S."/>
        </authorList>
    </citation>
    <scope>NUCLEOTIDE SEQUENCE [LARGE SCALE GENOMIC DNA]</scope>
    <source>
        <strain evidence="2">cv. HL8</strain>
    </source>
</reference>
<dbReference type="InterPro" id="IPR014710">
    <property type="entry name" value="RmlC-like_jellyroll"/>
</dbReference>
<dbReference type="Gene3D" id="2.60.120.10">
    <property type="entry name" value="Jelly Rolls"/>
    <property type="match status" value="1"/>
</dbReference>
<evidence type="ECO:0000313" key="1">
    <source>
        <dbReference type="EMBL" id="KAK7826202.1"/>
    </source>
</evidence>
<keyword evidence="2" id="KW-1185">Reference proteome</keyword>
<evidence type="ECO:0000313" key="2">
    <source>
        <dbReference type="Proteomes" id="UP000237347"/>
    </source>
</evidence>